<geneLocation type="mitochondrion" evidence="1"/>
<accession>A0A8J5C610</accession>
<proteinExistence type="predicted"/>
<evidence type="ECO:0000313" key="1">
    <source>
        <dbReference type="EMBL" id="KAG6467765.1"/>
    </source>
</evidence>
<dbReference type="EMBL" id="JACMSC010000023">
    <property type="protein sequence ID" value="KAG6467765.1"/>
    <property type="molecule type" value="Genomic_DNA"/>
</dbReference>
<protein>
    <submittedName>
        <fullName evidence="1">Uncharacterized protein</fullName>
    </submittedName>
</protein>
<keyword evidence="1" id="KW-0496">Mitochondrion</keyword>
<dbReference type="Proteomes" id="UP000734854">
    <property type="component" value="Unassembled WGS sequence"/>
</dbReference>
<organism evidence="1 2">
    <name type="scientific">Zingiber officinale</name>
    <name type="common">Ginger</name>
    <name type="synonym">Amomum zingiber</name>
    <dbReference type="NCBI Taxonomy" id="94328"/>
    <lineage>
        <taxon>Eukaryota</taxon>
        <taxon>Viridiplantae</taxon>
        <taxon>Streptophyta</taxon>
        <taxon>Embryophyta</taxon>
        <taxon>Tracheophyta</taxon>
        <taxon>Spermatophyta</taxon>
        <taxon>Magnoliopsida</taxon>
        <taxon>Liliopsida</taxon>
        <taxon>Zingiberales</taxon>
        <taxon>Zingiberaceae</taxon>
        <taxon>Zingiber</taxon>
    </lineage>
</organism>
<dbReference type="AlphaFoldDB" id="A0A8J5C610"/>
<reference evidence="1 2" key="1">
    <citation type="submission" date="2020-08" db="EMBL/GenBank/DDBJ databases">
        <title>Plant Genome Project.</title>
        <authorList>
            <person name="Zhang R.-G."/>
        </authorList>
    </citation>
    <scope>NUCLEOTIDE SEQUENCE [LARGE SCALE GENOMIC DNA]</scope>
    <source>
        <tissue evidence="1">Rhizome</tissue>
    </source>
</reference>
<evidence type="ECO:0000313" key="2">
    <source>
        <dbReference type="Proteomes" id="UP000734854"/>
    </source>
</evidence>
<name>A0A8J5C610_ZINOF</name>
<gene>
    <name evidence="1" type="ORF">ZIOFF_074269</name>
</gene>
<comment type="caution">
    <text evidence="1">The sequence shown here is derived from an EMBL/GenBank/DDBJ whole genome shotgun (WGS) entry which is preliminary data.</text>
</comment>
<sequence>MHLEPLPLYAGLPKDNRSAWGVSFTAPDMAAKPVLGRRFSSAGKKRVAIPFNSIDSCGRPNKWFGGKVTSLVEKIEAREFDFDGVVSCRDYNHHEKGRPRNVFQYSPSALNSALGYEGGARSRDFGGWEFQVVAVPVVPIAQCRAQGSLALEKIDLGEKKLKERNSQRGIQSGRKWKESFGLILLSIGHGPWNNISKIEFDEWSSGSRYSSLLSLSPSLRHEAEYSTGPPKEQPGKVSRARELKRISHCFLKPNLRMSYSSGASSSWSTQYWPSKIASVRHSQFYPGFLVTTCELSEPFPQTRTADCELRVVREVRLEAFRLCSIDSNSQMLGRLFHFPLIDQSLEHGIGAESDHLSDETLFLLMKDVRNSGIGEAHISAASKGSHTDSHHCTHERLHKLPFRTPSLNLYGVVPVPGPSNRPHSRKSLKSASLPLRNLHHSFRVQLGRYEEDGSRFSRDYAGWGFKTYTDLWGLVHSSSMLYSLWPFWAPNFTRSSFLGLSLGLFSLTRYVGGEVLAASPFAYLPALPVYLLANHPSLGRNSALTPDRCPEEDASELLRKFSKTLAIGLSKDTITRAVFVSGVRVSGVGVIPESGALESAVVELVGFKKGSYIRPSRRCFKKGTTQTARDTPATTDEATEEATQAIIAMAAITKEEETTIARLPAATATE</sequence>
<keyword evidence="2" id="KW-1185">Reference proteome</keyword>